<gene>
    <name evidence="1" type="primary">CP21_030</name>
</gene>
<evidence type="ECO:0000313" key="2">
    <source>
        <dbReference type="Proteomes" id="UP000050571"/>
    </source>
</evidence>
<proteinExistence type="predicted"/>
<evidence type="ECO:0000313" key="1">
    <source>
        <dbReference type="EMBL" id="CCH63492.1"/>
    </source>
</evidence>
<protein>
    <submittedName>
        <fullName evidence="1">Uncharacterized protein</fullName>
    </submittedName>
</protein>
<dbReference type="Proteomes" id="UP000050571">
    <property type="component" value="Segment"/>
</dbReference>
<dbReference type="EMBL" id="HE815464">
    <property type="protein sequence ID" value="CCH63492.1"/>
    <property type="molecule type" value="Genomic_DNA"/>
</dbReference>
<reference evidence="1 2" key="1">
    <citation type="journal article" date="2012" name="J. Virol.">
        <title>The Complete Genome Sequence of Bacteriophage CP21 Reveals Modular Shuffling in Campylobacter Group II Phages.</title>
        <authorList>
            <person name="Hammerl J.A."/>
            <person name="Jackel C."/>
            <person name="Reetz J."/>
            <person name="Hertwig S."/>
        </authorList>
    </citation>
    <scope>NUCLEOTIDE SEQUENCE [LARGE SCALE GENOMIC DNA]</scope>
</reference>
<dbReference type="GeneID" id="14010840"/>
<name>I7II61_9CAUD</name>
<accession>I7II61</accession>
<dbReference type="KEGG" id="vg:14010840"/>
<dbReference type="SUPFAM" id="SSF53448">
    <property type="entry name" value="Nucleotide-diphospho-sugar transferases"/>
    <property type="match status" value="1"/>
</dbReference>
<dbReference type="InterPro" id="IPR029044">
    <property type="entry name" value="Nucleotide-diphossugar_trans"/>
</dbReference>
<organism evidence="1 2">
    <name type="scientific">Campylobacter phage CP21</name>
    <dbReference type="NCBI Taxonomy" id="2881391"/>
    <lineage>
        <taxon>Viruses</taxon>
        <taxon>Duplodnaviria</taxon>
        <taxon>Heunggongvirae</taxon>
        <taxon>Uroviricota</taxon>
        <taxon>Caudoviricetes</taxon>
        <taxon>Connertonviridae</taxon>
        <taxon>Firehammervirus</taxon>
        <taxon>Firehammervirus CP21</taxon>
    </lineage>
</organism>
<keyword evidence="2" id="KW-1185">Reference proteome</keyword>
<sequence length="185" mass="22377">MILTMYQNLMITNYIIKNTKDLSDLYYLLYQEAEGKYIYFLEDDDIILKPFCKVIKDTIINDYDLVYCNFFKVYEQTNGLNLKDDLINFNIFKNQDFFYNFQLSRCIFKKSKILKFPKGNNIFNDYILFKNIDTEYIKTYKSCIYKQTIDGNDNISYESLNKDSRFKNQDSIIIHNNIKEIFFEN</sequence>
<dbReference type="RefSeq" id="YP_007005100.1">
    <property type="nucleotide sequence ID" value="NC_019507.1"/>
</dbReference>
<dbReference type="Gene3D" id="3.90.550.10">
    <property type="entry name" value="Spore Coat Polysaccharide Biosynthesis Protein SpsA, Chain A"/>
    <property type="match status" value="1"/>
</dbReference>